<feature type="transmembrane region" description="Helical" evidence="1">
    <location>
        <begin position="20"/>
        <end position="38"/>
    </location>
</feature>
<accession>A0A840CD30</accession>
<dbReference type="RefSeq" id="WP_054537850.1">
    <property type="nucleotide sequence ID" value="NZ_JACIEQ010000001.1"/>
</dbReference>
<keyword evidence="1" id="KW-0812">Transmembrane</keyword>
<evidence type="ECO:0000256" key="1">
    <source>
        <dbReference type="SAM" id="Phobius"/>
    </source>
</evidence>
<comment type="caution">
    <text evidence="2">The sequence shown here is derived from an EMBL/GenBank/DDBJ whole genome shotgun (WGS) entry which is preliminary data.</text>
</comment>
<reference evidence="2" key="1">
    <citation type="submission" date="2020-08" db="EMBL/GenBank/DDBJ databases">
        <title>Genomic Encyclopedia of Type Strains, Phase IV (KMG-IV): sequencing the most valuable type-strain genomes for metagenomic binning, comparative biology and taxonomic classification.</title>
        <authorList>
            <person name="Goeker M."/>
        </authorList>
    </citation>
    <scope>NUCLEOTIDE SEQUENCE [LARGE SCALE GENOMIC DNA]</scope>
    <source>
        <strain evidence="2">DSM 105040</strain>
    </source>
</reference>
<protein>
    <submittedName>
        <fullName evidence="2">Uncharacterized protein</fullName>
    </submittedName>
</protein>
<organism evidence="2 3">
    <name type="scientific">Actibacterium naphthalenivorans</name>
    <dbReference type="NCBI Taxonomy" id="1614693"/>
    <lineage>
        <taxon>Bacteria</taxon>
        <taxon>Pseudomonadati</taxon>
        <taxon>Pseudomonadota</taxon>
        <taxon>Alphaproteobacteria</taxon>
        <taxon>Rhodobacterales</taxon>
        <taxon>Roseobacteraceae</taxon>
        <taxon>Actibacterium</taxon>
    </lineage>
</organism>
<keyword evidence="1" id="KW-0472">Membrane</keyword>
<proteinExistence type="predicted"/>
<evidence type="ECO:0000313" key="3">
    <source>
        <dbReference type="Proteomes" id="UP000585681"/>
    </source>
</evidence>
<sequence>MALLSWIQQYMDLLNLVLNALMLLVWVVYLHLILMGFLRQRQCILHLDLGAATDENARCIVTNMGSEPVYLAAVVIDLSFENRQERYVITDRSEMPLDQADRPLERTIKGPLAGGEALDLGSFRDLVGRSVATKAIDETMEALTAVTVTAVAVSNHAQSLTGGYKRFDVYWDGHIRMFRPNSVITSQVRGIWRRRDLAGAIAGY</sequence>
<keyword evidence="3" id="KW-1185">Reference proteome</keyword>
<dbReference type="EMBL" id="JACIEQ010000001">
    <property type="protein sequence ID" value="MBB4021199.1"/>
    <property type="molecule type" value="Genomic_DNA"/>
</dbReference>
<name>A0A840CD30_9RHOB</name>
<dbReference type="AlphaFoldDB" id="A0A840CD30"/>
<dbReference type="Proteomes" id="UP000585681">
    <property type="component" value="Unassembled WGS sequence"/>
</dbReference>
<keyword evidence="1" id="KW-1133">Transmembrane helix</keyword>
<gene>
    <name evidence="2" type="ORF">GGR17_000990</name>
</gene>
<evidence type="ECO:0000313" key="2">
    <source>
        <dbReference type="EMBL" id="MBB4021199.1"/>
    </source>
</evidence>